<organism evidence="2 3">
    <name type="scientific">Taxus chinensis</name>
    <name type="common">Chinese yew</name>
    <name type="synonym">Taxus wallichiana var. chinensis</name>
    <dbReference type="NCBI Taxonomy" id="29808"/>
    <lineage>
        <taxon>Eukaryota</taxon>
        <taxon>Viridiplantae</taxon>
        <taxon>Streptophyta</taxon>
        <taxon>Embryophyta</taxon>
        <taxon>Tracheophyta</taxon>
        <taxon>Spermatophyta</taxon>
        <taxon>Pinopsida</taxon>
        <taxon>Pinidae</taxon>
        <taxon>Conifers II</taxon>
        <taxon>Cupressales</taxon>
        <taxon>Taxaceae</taxon>
        <taxon>Taxus</taxon>
    </lineage>
</organism>
<protein>
    <submittedName>
        <fullName evidence="2">Uncharacterized protein</fullName>
    </submittedName>
</protein>
<comment type="caution">
    <text evidence="2">The sequence shown here is derived from an EMBL/GenBank/DDBJ whole genome shotgun (WGS) entry which is preliminary data.</text>
</comment>
<evidence type="ECO:0000313" key="3">
    <source>
        <dbReference type="Proteomes" id="UP000824469"/>
    </source>
</evidence>
<name>A0AA38CNM0_TAXCH</name>
<dbReference type="EMBL" id="JAHRHJ020000009">
    <property type="protein sequence ID" value="KAH9300727.1"/>
    <property type="molecule type" value="Genomic_DNA"/>
</dbReference>
<feature type="region of interest" description="Disordered" evidence="1">
    <location>
        <begin position="48"/>
        <end position="96"/>
    </location>
</feature>
<dbReference type="AlphaFoldDB" id="A0AA38CNM0"/>
<feature type="region of interest" description="Disordered" evidence="1">
    <location>
        <begin position="1"/>
        <end position="32"/>
    </location>
</feature>
<evidence type="ECO:0000313" key="2">
    <source>
        <dbReference type="EMBL" id="KAH9300727.1"/>
    </source>
</evidence>
<keyword evidence="3" id="KW-1185">Reference proteome</keyword>
<gene>
    <name evidence="2" type="ORF">KI387_012310</name>
</gene>
<reference evidence="2 3" key="1">
    <citation type="journal article" date="2021" name="Nat. Plants">
        <title>The Taxus genome provides insights into paclitaxel biosynthesis.</title>
        <authorList>
            <person name="Xiong X."/>
            <person name="Gou J."/>
            <person name="Liao Q."/>
            <person name="Li Y."/>
            <person name="Zhou Q."/>
            <person name="Bi G."/>
            <person name="Li C."/>
            <person name="Du R."/>
            <person name="Wang X."/>
            <person name="Sun T."/>
            <person name="Guo L."/>
            <person name="Liang H."/>
            <person name="Lu P."/>
            <person name="Wu Y."/>
            <person name="Zhang Z."/>
            <person name="Ro D.K."/>
            <person name="Shang Y."/>
            <person name="Huang S."/>
            <person name="Yan J."/>
        </authorList>
    </citation>
    <scope>NUCLEOTIDE SEQUENCE [LARGE SCALE GENOMIC DNA]</scope>
    <source>
        <strain evidence="2">Ta-2019</strain>
    </source>
</reference>
<accession>A0AA38CNM0</accession>
<evidence type="ECO:0000256" key="1">
    <source>
        <dbReference type="SAM" id="MobiDB-lite"/>
    </source>
</evidence>
<sequence length="96" mass="9212">MVGRRESREESTARTTRLSGGDIREGLAQGPGTAITEAVCSYTDTDRYLTGAASPSSGTGTDAGAGTTSGTSTGTATGTAPATGTTSGTSTGTGGT</sequence>
<feature type="non-terminal residue" evidence="2">
    <location>
        <position position="96"/>
    </location>
</feature>
<proteinExistence type="predicted"/>
<feature type="compositionally biased region" description="Low complexity" evidence="1">
    <location>
        <begin position="50"/>
        <end position="90"/>
    </location>
</feature>
<dbReference type="Proteomes" id="UP000824469">
    <property type="component" value="Unassembled WGS sequence"/>
</dbReference>
<feature type="compositionally biased region" description="Basic and acidic residues" evidence="1">
    <location>
        <begin position="1"/>
        <end position="12"/>
    </location>
</feature>